<feature type="region of interest" description="Disordered" evidence="1">
    <location>
        <begin position="23"/>
        <end position="82"/>
    </location>
</feature>
<dbReference type="AlphaFoldDB" id="R4XJN6"/>
<organism evidence="2 3">
    <name type="scientific">Taphrina deformans (strain PYCC 5710 / ATCC 11124 / CBS 356.35 / IMI 108563 / JCM 9778 / NBRC 8474)</name>
    <name type="common">Peach leaf curl fungus</name>
    <name type="synonym">Lalaria deformans</name>
    <dbReference type="NCBI Taxonomy" id="1097556"/>
    <lineage>
        <taxon>Eukaryota</taxon>
        <taxon>Fungi</taxon>
        <taxon>Dikarya</taxon>
        <taxon>Ascomycota</taxon>
        <taxon>Taphrinomycotina</taxon>
        <taxon>Taphrinomycetes</taxon>
        <taxon>Taphrinales</taxon>
        <taxon>Taphrinaceae</taxon>
        <taxon>Taphrina</taxon>
    </lineage>
</organism>
<reference evidence="2 3" key="1">
    <citation type="journal article" date="2013" name="MBio">
        <title>Genome sequencing of the plant pathogen Taphrina deformans, the causal agent of peach leaf curl.</title>
        <authorList>
            <person name="Cisse O.H."/>
            <person name="Almeida J.M.G.C.F."/>
            <person name="Fonseca A."/>
            <person name="Kumar A.A."/>
            <person name="Salojaervi J."/>
            <person name="Overmyer K."/>
            <person name="Hauser P.M."/>
            <person name="Pagni M."/>
        </authorList>
    </citation>
    <scope>NUCLEOTIDE SEQUENCE [LARGE SCALE GENOMIC DNA]</scope>
    <source>
        <strain evidence="3">PYCC 5710 / ATCC 11124 / CBS 356.35 / IMI 108563 / JCM 9778 / NBRC 8474</strain>
    </source>
</reference>
<proteinExistence type="predicted"/>
<keyword evidence="3" id="KW-1185">Reference proteome</keyword>
<feature type="compositionally biased region" description="Basic and acidic residues" evidence="1">
    <location>
        <begin position="30"/>
        <end position="76"/>
    </location>
</feature>
<name>R4XJN6_TAPDE</name>
<sequence length="82" mass="9105">MSALRTIFNRASLRAPVLARTYGSPAANEAGKKQADNAKHGTQEIDSDHHTDSEAAVRGENDNKSIEEMQHETKEKVLKKHH</sequence>
<gene>
    <name evidence="2" type="ORF">TAPDE_005146</name>
</gene>
<dbReference type="EMBL" id="CAHR02000279">
    <property type="protein sequence ID" value="CCG84643.1"/>
    <property type="molecule type" value="Genomic_DNA"/>
</dbReference>
<accession>R4XJN6</accession>
<protein>
    <submittedName>
        <fullName evidence="2">Uncharacterized protein</fullName>
    </submittedName>
</protein>
<evidence type="ECO:0000256" key="1">
    <source>
        <dbReference type="SAM" id="MobiDB-lite"/>
    </source>
</evidence>
<comment type="caution">
    <text evidence="2">The sequence shown here is derived from an EMBL/GenBank/DDBJ whole genome shotgun (WGS) entry which is preliminary data.</text>
</comment>
<evidence type="ECO:0000313" key="2">
    <source>
        <dbReference type="EMBL" id="CCG84643.1"/>
    </source>
</evidence>
<dbReference type="Proteomes" id="UP000013776">
    <property type="component" value="Unassembled WGS sequence"/>
</dbReference>
<evidence type="ECO:0000313" key="3">
    <source>
        <dbReference type="Proteomes" id="UP000013776"/>
    </source>
</evidence>
<dbReference type="VEuPathDB" id="FungiDB:TAPDE_005146"/>